<dbReference type="GO" id="GO:0016765">
    <property type="term" value="F:transferase activity, transferring alkyl or aryl (other than methyl) groups"/>
    <property type="evidence" value="ECO:0007669"/>
    <property type="project" value="InterPro"/>
</dbReference>
<dbReference type="InterPro" id="IPR058240">
    <property type="entry name" value="rSAM_sf"/>
</dbReference>
<dbReference type="Pfam" id="PF04055">
    <property type="entry name" value="Radical_SAM"/>
    <property type="match status" value="1"/>
</dbReference>
<evidence type="ECO:0000256" key="2">
    <source>
        <dbReference type="ARBA" id="ARBA00022691"/>
    </source>
</evidence>
<proteinExistence type="predicted"/>
<dbReference type="SFLD" id="SFLDG01064">
    <property type="entry name" value="F420__menaquinone_cofactor_bio"/>
    <property type="match status" value="1"/>
</dbReference>
<dbReference type="KEGG" id="iis:EYM_01165"/>
<evidence type="ECO:0000313" key="9">
    <source>
        <dbReference type="EMBL" id="ALU11452.1"/>
    </source>
</evidence>
<gene>
    <name evidence="9" type="ORF">EYM_01165</name>
</gene>
<dbReference type="Proteomes" id="UP000060778">
    <property type="component" value="Chromosome"/>
</dbReference>
<feature type="binding site" evidence="6">
    <location>
        <position position="50"/>
    </location>
    <ligand>
        <name>[4Fe-4S] cluster</name>
        <dbReference type="ChEBI" id="CHEBI:49883"/>
        <note>4Fe-4S-S-AdoMet</note>
    </ligand>
</feature>
<dbReference type="InterPro" id="IPR020050">
    <property type="entry name" value="FO_synthase_su2"/>
</dbReference>
<feature type="binding site" evidence="7">
    <location>
        <position position="162"/>
    </location>
    <ligand>
        <name>S-adenosyl-L-methionine</name>
        <dbReference type="ChEBI" id="CHEBI:59789"/>
    </ligand>
</feature>
<reference evidence="9 10" key="1">
    <citation type="submission" date="2013-11" db="EMBL/GenBank/DDBJ databases">
        <title>Comparative genomics of Ignicoccus.</title>
        <authorList>
            <person name="Podar M."/>
        </authorList>
    </citation>
    <scope>NUCLEOTIDE SEQUENCE [LARGE SCALE GENOMIC DNA]</scope>
    <source>
        <strain evidence="9 10">DSM 13165</strain>
    </source>
</reference>
<dbReference type="PROSITE" id="PS51918">
    <property type="entry name" value="RADICAL_SAM"/>
    <property type="match status" value="1"/>
</dbReference>
<dbReference type="InterPro" id="IPR013785">
    <property type="entry name" value="Aldolase_TIM"/>
</dbReference>
<feature type="domain" description="Radical SAM core" evidence="8">
    <location>
        <begin position="36"/>
        <end position="273"/>
    </location>
</feature>
<sequence>MDFDSVSEAEELWYYDLHDLMRMAEERRRKSVGDVVTFVANYNVNFTNVCTFRCPLCAFYRERNSRDAYFLSIERILREVAEAYALGATEIHIVGGLVPELTIEYFEELFREIKRRWRKLTIKALTATEISYIAKVNRSSVKEVLERLREAGLDAMPGGGAEILNDEVLKVIAPAKRASEWLRVIETAHELGIRTNATMLYGHVEKPRHIVEHILKVRRLQERTGGFLTFIPLKFKPWNTKLYEEGLVRDEVSAIYDAKVIAISRILLHGFIDNISVYWVAYGKKYASALLAFGGSDLVGTAFSEKIFNSASPHDSYASLDELAHYARTSGRVPAQRDTFFNVIRYL</sequence>
<dbReference type="GO" id="GO:0044689">
    <property type="term" value="F:7,8-didemethyl-8-hydroxy-5-deazariboflavin synthase activity"/>
    <property type="evidence" value="ECO:0007669"/>
    <property type="project" value="TreeGrafter"/>
</dbReference>
<organism evidence="9 10">
    <name type="scientific">Ignicoccus islandicus DSM 13165</name>
    <dbReference type="NCBI Taxonomy" id="940295"/>
    <lineage>
        <taxon>Archaea</taxon>
        <taxon>Thermoproteota</taxon>
        <taxon>Thermoprotei</taxon>
        <taxon>Desulfurococcales</taxon>
        <taxon>Desulfurococcaceae</taxon>
        <taxon>Ignicoccus</taxon>
    </lineage>
</organism>
<dbReference type="STRING" id="940295.EYM_01165"/>
<evidence type="ECO:0000256" key="3">
    <source>
        <dbReference type="ARBA" id="ARBA00022723"/>
    </source>
</evidence>
<evidence type="ECO:0000256" key="4">
    <source>
        <dbReference type="ARBA" id="ARBA00023004"/>
    </source>
</evidence>
<dbReference type="Gene3D" id="3.20.20.70">
    <property type="entry name" value="Aldolase class I"/>
    <property type="match status" value="1"/>
</dbReference>
<dbReference type="InterPro" id="IPR045567">
    <property type="entry name" value="CofH/MnqC-like_C"/>
</dbReference>
<comment type="cofactor">
    <cofactor evidence="6">
        <name>[4Fe-4S] cluster</name>
        <dbReference type="ChEBI" id="CHEBI:49883"/>
    </cofactor>
    <text evidence="6">Binds 1 [4Fe-4S] cluster. The cluster is coordinated with 3 cysteines and an exchangeable S-adenosyl-L-methionine.</text>
</comment>
<dbReference type="GO" id="GO:0051539">
    <property type="term" value="F:4 iron, 4 sulfur cluster binding"/>
    <property type="evidence" value="ECO:0007669"/>
    <property type="project" value="UniProtKB-KW"/>
</dbReference>
<keyword evidence="4 6" id="KW-0408">Iron</keyword>
<evidence type="ECO:0000313" key="10">
    <source>
        <dbReference type="Proteomes" id="UP000060778"/>
    </source>
</evidence>
<evidence type="ECO:0000256" key="5">
    <source>
        <dbReference type="ARBA" id="ARBA00023014"/>
    </source>
</evidence>
<dbReference type="SFLD" id="SFLDS00029">
    <property type="entry name" value="Radical_SAM"/>
    <property type="match status" value="1"/>
</dbReference>
<dbReference type="GeneID" id="30679647"/>
<dbReference type="Pfam" id="PF19288">
    <property type="entry name" value="CofH_C"/>
    <property type="match status" value="1"/>
</dbReference>
<evidence type="ECO:0000256" key="1">
    <source>
        <dbReference type="ARBA" id="ARBA00022485"/>
    </source>
</evidence>
<keyword evidence="3" id="KW-0479">Metal-binding</keyword>
<dbReference type="GO" id="GO:0046872">
    <property type="term" value="F:metal ion binding"/>
    <property type="evidence" value="ECO:0007669"/>
    <property type="project" value="UniProtKB-KW"/>
</dbReference>
<feature type="binding site" evidence="6">
    <location>
        <position position="57"/>
    </location>
    <ligand>
        <name>[4Fe-4S] cluster</name>
        <dbReference type="ChEBI" id="CHEBI:49883"/>
        <note>4Fe-4S-S-AdoMet</note>
    </ligand>
</feature>
<dbReference type="OrthoDB" id="8186at2157"/>
<keyword evidence="5 6" id="KW-0411">Iron-sulfur</keyword>
<dbReference type="InterPro" id="IPR007197">
    <property type="entry name" value="rSAM"/>
</dbReference>
<feature type="binding site" evidence="6">
    <location>
        <position position="54"/>
    </location>
    <ligand>
        <name>[4Fe-4S] cluster</name>
        <dbReference type="ChEBI" id="CHEBI:49883"/>
        <note>4Fe-4S-S-AdoMet</note>
    </ligand>
</feature>
<protein>
    <recommendedName>
        <fullName evidence="8">Radical SAM core domain-containing protein</fullName>
    </recommendedName>
</protein>
<keyword evidence="10" id="KW-1185">Reference proteome</keyword>
<dbReference type="SUPFAM" id="SSF102114">
    <property type="entry name" value="Radical SAM enzymes"/>
    <property type="match status" value="1"/>
</dbReference>
<evidence type="ECO:0000256" key="6">
    <source>
        <dbReference type="PIRSR" id="PIRSR004762-1"/>
    </source>
</evidence>
<dbReference type="InterPro" id="IPR034405">
    <property type="entry name" value="F420"/>
</dbReference>
<dbReference type="SMART" id="SM00729">
    <property type="entry name" value="Elp3"/>
    <property type="match status" value="1"/>
</dbReference>
<dbReference type="SFLD" id="SFLDG01082">
    <property type="entry name" value="B12-binding_domain_containing"/>
    <property type="match status" value="1"/>
</dbReference>
<dbReference type="InterPro" id="IPR006638">
    <property type="entry name" value="Elp3/MiaA/NifB-like_rSAM"/>
</dbReference>
<dbReference type="PATRIC" id="fig|940295.4.peg.226"/>
<dbReference type="NCBIfam" id="TIGR00423">
    <property type="entry name" value="CofH family radical SAM protein"/>
    <property type="match status" value="1"/>
</dbReference>
<dbReference type="PANTHER" id="PTHR43076">
    <property type="entry name" value="FO SYNTHASE (COFH)"/>
    <property type="match status" value="1"/>
</dbReference>
<dbReference type="AlphaFoldDB" id="A0A0U3FZD5"/>
<dbReference type="EMBL" id="CP006867">
    <property type="protein sequence ID" value="ALU11452.1"/>
    <property type="molecule type" value="Genomic_DNA"/>
</dbReference>
<dbReference type="SFLD" id="SFLDF00343">
    <property type="entry name" value="aminofutalosine_synthase_(mqnE"/>
    <property type="match status" value="1"/>
</dbReference>
<keyword evidence="2 6" id="KW-0949">S-adenosyl-L-methionine</keyword>
<evidence type="ECO:0000259" key="8">
    <source>
        <dbReference type="PROSITE" id="PS51918"/>
    </source>
</evidence>
<evidence type="ECO:0000256" key="7">
    <source>
        <dbReference type="PIRSR" id="PIRSR004762-2"/>
    </source>
</evidence>
<keyword evidence="1 6" id="KW-0004">4Fe-4S</keyword>
<dbReference type="PIRSF" id="PIRSF004762">
    <property type="entry name" value="CHP00423"/>
    <property type="match status" value="1"/>
</dbReference>
<dbReference type="RefSeq" id="WP_083494971.1">
    <property type="nucleotide sequence ID" value="NZ_CP006867.1"/>
</dbReference>
<accession>A0A0U3FZD5</accession>
<dbReference type="CDD" id="cd01335">
    <property type="entry name" value="Radical_SAM"/>
    <property type="match status" value="1"/>
</dbReference>
<dbReference type="SFLD" id="SFLDG01389">
    <property type="entry name" value="menaquinone_synthsis_involved"/>
    <property type="match status" value="1"/>
</dbReference>
<dbReference type="PANTHER" id="PTHR43076:SF14">
    <property type="entry name" value="RADICAL SAM DOMAIN PROTEIN"/>
    <property type="match status" value="1"/>
</dbReference>
<name>A0A0U3FZD5_9CREN</name>